<evidence type="ECO:0000259" key="8">
    <source>
        <dbReference type="PROSITE" id="PS50103"/>
    </source>
</evidence>
<feature type="region of interest" description="Disordered" evidence="6">
    <location>
        <begin position="660"/>
        <end position="694"/>
    </location>
</feature>
<feature type="compositionally biased region" description="Basic and acidic residues" evidence="6">
    <location>
        <begin position="1342"/>
        <end position="1353"/>
    </location>
</feature>
<evidence type="ECO:0000259" key="7">
    <source>
        <dbReference type="PROSITE" id="PS50016"/>
    </source>
</evidence>
<dbReference type="SMART" id="SM00151">
    <property type="entry name" value="SWIB"/>
    <property type="match status" value="1"/>
</dbReference>
<evidence type="ECO:0000259" key="9">
    <source>
        <dbReference type="PROSITE" id="PS50829"/>
    </source>
</evidence>
<dbReference type="Pfam" id="PF25980">
    <property type="entry name" value="NERD_plant"/>
    <property type="match status" value="1"/>
</dbReference>
<dbReference type="Pfam" id="PF02213">
    <property type="entry name" value="GYF"/>
    <property type="match status" value="1"/>
</dbReference>
<evidence type="ECO:0000256" key="2">
    <source>
        <dbReference type="ARBA" id="ARBA00022771"/>
    </source>
</evidence>
<feature type="region of interest" description="Disordered" evidence="6">
    <location>
        <begin position="64"/>
        <end position="94"/>
    </location>
</feature>
<dbReference type="PROSITE" id="PS51925">
    <property type="entry name" value="SWIB_MDM2"/>
    <property type="match status" value="1"/>
</dbReference>
<dbReference type="InterPro" id="IPR003169">
    <property type="entry name" value="GYF"/>
</dbReference>
<reference evidence="12 13" key="1">
    <citation type="submission" date="2019-01" db="EMBL/GenBank/DDBJ databases">
        <title>Sequencing of cultivated peanut Arachis hypogaea provides insights into genome evolution and oil improvement.</title>
        <authorList>
            <person name="Chen X."/>
        </authorList>
    </citation>
    <scope>NUCLEOTIDE SEQUENCE [LARGE SCALE GENOMIC DNA]</scope>
    <source>
        <strain evidence="13">cv. Fuhuasheng</strain>
        <tissue evidence="12">Leaves</tissue>
    </source>
</reference>
<comment type="caution">
    <text evidence="12">The sequence shown here is derived from an EMBL/GenBank/DDBJ whole genome shotgun (WGS) entry which is preliminary data.</text>
</comment>
<dbReference type="OrthoDB" id="6415790at2759"/>
<dbReference type="PANTHER" id="PTHR46695:SF4">
    <property type="entry name" value="ZINC FINGER CCCH DOMAIN-CONTAINING PROTEIN 44"/>
    <property type="match status" value="1"/>
</dbReference>
<dbReference type="SMART" id="SM00719">
    <property type="entry name" value="Plus3"/>
    <property type="match status" value="1"/>
</dbReference>
<evidence type="ECO:0008006" key="14">
    <source>
        <dbReference type="Google" id="ProtNLM"/>
    </source>
</evidence>
<dbReference type="InterPro" id="IPR019786">
    <property type="entry name" value="Zinc_finger_PHD-type_CS"/>
</dbReference>
<dbReference type="FunFam" id="3.90.70.200:FF:000002">
    <property type="entry name" value="Zinc finger CCCH domain-containing protein 19"/>
    <property type="match status" value="1"/>
</dbReference>
<dbReference type="GO" id="GO:0008270">
    <property type="term" value="F:zinc ion binding"/>
    <property type="evidence" value="ECO:0007669"/>
    <property type="project" value="UniProtKB-KW"/>
</dbReference>
<feature type="compositionally biased region" description="Basic and acidic residues" evidence="6">
    <location>
        <begin position="881"/>
        <end position="901"/>
    </location>
</feature>
<organism evidence="12 13">
    <name type="scientific">Arachis hypogaea</name>
    <name type="common">Peanut</name>
    <dbReference type="NCBI Taxonomy" id="3818"/>
    <lineage>
        <taxon>Eukaryota</taxon>
        <taxon>Viridiplantae</taxon>
        <taxon>Streptophyta</taxon>
        <taxon>Embryophyta</taxon>
        <taxon>Tracheophyta</taxon>
        <taxon>Spermatophyta</taxon>
        <taxon>Magnoliopsida</taxon>
        <taxon>eudicotyledons</taxon>
        <taxon>Gunneridae</taxon>
        <taxon>Pentapetalae</taxon>
        <taxon>rosids</taxon>
        <taxon>fabids</taxon>
        <taxon>Fabales</taxon>
        <taxon>Fabaceae</taxon>
        <taxon>Papilionoideae</taxon>
        <taxon>50 kb inversion clade</taxon>
        <taxon>dalbergioids sensu lato</taxon>
        <taxon>Dalbergieae</taxon>
        <taxon>Pterocarpus clade</taxon>
        <taxon>Arachis</taxon>
    </lineage>
</organism>
<sequence>MEQQQLQQSGAATAGAAPPVEGARDLGDSQLVGVPAAVDGDVVMAERDGGGSVPNLEVAVGDGGATAVKRKRGRPAKGAPRASAAGAAARLQQKKEEEEEEDVCFICFDGGSLVLCDRRGCPKAYHPACIKRDEAFFRSKAKWNCGWHICSFCQKASQFLCYTCTYSVCKSCTKYADFVCVRENKGLCGICMRTIMLIENNGQGNTEKCEVDFDDKTSWEYLFKVYWMFLKGKISLTFDELLRAKNPWTGVSPLGGKVECPREIYNTKDDKGSGSENSCIDIESNNLKNKKSRRQPMLHSNGVGSDMITSAGDNCVPLPECSNWASKELLEFVAHMKSGDTSRLSQFDVQGLLLEYVKKNNLRDPQQKCQIVCDHRLLKLFGRARVGHIEMLKLLEPHFLTKENGPAEDTLRAGVTNTVASEGEAKDNCNKQLMLVDDKECKTDKKDDVHLPQNNPDVYAAINAHNINLIYLRRSLLENLTEDAESVRDKVVGSFVRIRITSSDKKQEMYRLVQVVGTSKAAEPYKIGTRTTDMMLEILNLNRKEAISIDEISNQEFSEDECKRLRQSIKYGLSNRLTVGEIMDKALTFQAMRVNDLLEAEILRLTHLRDRASEKGHRKELRECVEKLQLLNTPEERQRRMREIPEVHSDPNLDLMFESDEDAGESDERKQDGNIWSKYPGFDRKEKEPTLPKSCDSVLNDDGCRTQDFSAAAREQNGNACVTKSQIKPNETVFDDDPNVVVKSEPSGVALDISLSPQSVGVEQSFNDFVNDKSWHYQDPTGKVQGPFSMLQLFKWNASGGFPPNLRIWRINEKQDSSILLTDALSGKCSKNVSMPYFSQLLSLGISGTVDTKEDSKDYSQDGCSTAARNETHSDNQINEQNRELKVDDARTQSDGKDESVRSNGWQEQPHAYHPQPSVAISENMKENSDKLNEGNRIGGNSADKGNPGLNRTSDGQSNSGQSYQKQSYSEDNSGQSSEQNWRGPRVNNSSNCAVTTSAEVLVTKTSPPKLGFDLHSSPSHPDQNWIGPHVNTSSDCVVPTSAEVSVPKTSPPKLGFDLHIPPSQLEQDWRDPHVNTNSNCVVTTSAEVSVTKISPLKLGFDLHSPPSHPSWQAFIGETTDFSSLVDVDESVSDLLAEVEAMESLGGGGGGGGGGLESPTSIMKCGEELTDSSKNDCLSFADGLSPVLDAGKGDALSSTGDLHLQSQSTAAEEPLRQADIHHHHHHHHHHQRVSGEHSSRSSEVKVGTKSISVSGYQWESGSENSTIGPSTATWSIATDPTWRVGSENTNLGWSGMDRGNVNIGWGVGQSAVQENRSTSSYTPTVSPSFGGSQARYGSDRPSVPRDRGFHGHGRESAVARGRTAWNRQTSFGVGNGGSHRPLPKGQRVCKFYESGRCKKGASCDYFHP</sequence>
<name>A0A444WR77_ARAHY</name>
<feature type="compositionally biased region" description="Polar residues" evidence="6">
    <location>
        <begin position="862"/>
        <end position="880"/>
    </location>
</feature>
<dbReference type="InterPro" id="IPR001965">
    <property type="entry name" value="Znf_PHD"/>
</dbReference>
<feature type="region of interest" description="Disordered" evidence="6">
    <location>
        <begin position="1221"/>
        <end position="1250"/>
    </location>
</feature>
<dbReference type="InterPro" id="IPR019835">
    <property type="entry name" value="SWIB_domain"/>
</dbReference>
<feature type="zinc finger region" description="C3H1-type" evidence="5">
    <location>
        <begin position="1383"/>
        <end position="1408"/>
    </location>
</feature>
<proteinExistence type="predicted"/>
<feature type="compositionally biased region" description="Basic residues" evidence="6">
    <location>
        <begin position="1221"/>
        <end position="1232"/>
    </location>
</feature>
<feature type="domain" description="C3H1-type" evidence="8">
    <location>
        <begin position="1383"/>
        <end position="1408"/>
    </location>
</feature>
<keyword evidence="2 5" id="KW-0863">Zinc-finger</keyword>
<feature type="compositionally biased region" description="Polar residues" evidence="6">
    <location>
        <begin position="950"/>
        <end position="992"/>
    </location>
</feature>
<protein>
    <recommendedName>
        <fullName evidence="14">Zinc finger CCCH domain-containing protein</fullName>
    </recommendedName>
</protein>
<dbReference type="SMR" id="A0A444WR77"/>
<dbReference type="PROSITE" id="PS50829">
    <property type="entry name" value="GYF"/>
    <property type="match status" value="1"/>
</dbReference>
<feature type="domain" description="GYF" evidence="9">
    <location>
        <begin position="772"/>
        <end position="826"/>
    </location>
</feature>
<dbReference type="STRING" id="3818.A0A444WR77"/>
<dbReference type="InterPro" id="IPR004343">
    <property type="entry name" value="Plus-3_dom"/>
</dbReference>
<dbReference type="CDD" id="cd00072">
    <property type="entry name" value="GYF"/>
    <property type="match status" value="1"/>
</dbReference>
<dbReference type="InterPro" id="IPR036128">
    <property type="entry name" value="Plus3-like_sf"/>
</dbReference>
<dbReference type="Gramene" id="arahy.Tifrunner.gnm2.ann2.Ah05g102800.1">
    <property type="protein sequence ID" value="arahy.Tifrunner.gnm2.ann2.Ah05g102800.1-CDS"/>
    <property type="gene ID" value="arahy.Tifrunner.gnm2.ann2.Ah05g102800"/>
</dbReference>
<feature type="region of interest" description="Disordered" evidence="6">
    <location>
        <begin position="851"/>
        <end position="992"/>
    </location>
</feature>
<dbReference type="SUPFAM" id="SSF57903">
    <property type="entry name" value="FYVE/PHD zinc finger"/>
    <property type="match status" value="1"/>
</dbReference>
<evidence type="ECO:0000256" key="5">
    <source>
        <dbReference type="PROSITE-ProRule" id="PRU00723"/>
    </source>
</evidence>
<feature type="compositionally biased region" description="Basic and acidic residues" evidence="6">
    <location>
        <begin position="681"/>
        <end position="690"/>
    </location>
</feature>
<dbReference type="SUPFAM" id="SSF90229">
    <property type="entry name" value="CCCH zinc finger"/>
    <property type="match status" value="1"/>
</dbReference>
<dbReference type="SUPFAM" id="SSF55277">
    <property type="entry name" value="GYF domain"/>
    <property type="match status" value="1"/>
</dbReference>
<gene>
    <name evidence="12" type="ORF">Ahy_Scaffold1g106674</name>
</gene>
<feature type="region of interest" description="Disordered" evidence="6">
    <location>
        <begin position="1"/>
        <end position="28"/>
    </location>
</feature>
<dbReference type="Gene3D" id="3.30.1490.40">
    <property type="match status" value="1"/>
</dbReference>
<evidence type="ECO:0000313" key="13">
    <source>
        <dbReference type="Proteomes" id="UP000289738"/>
    </source>
</evidence>
<feature type="domain" description="DM2" evidence="11">
    <location>
        <begin position="318"/>
        <end position="401"/>
    </location>
</feature>
<keyword evidence="1 5" id="KW-0479">Metal-binding</keyword>
<dbReference type="SMART" id="SM00444">
    <property type="entry name" value="GYF"/>
    <property type="match status" value="1"/>
</dbReference>
<keyword evidence="4" id="KW-0238">DNA-binding</keyword>
<dbReference type="InterPro" id="IPR058668">
    <property type="entry name" value="NERD_dom"/>
</dbReference>
<dbReference type="PANTHER" id="PTHR46695">
    <property type="entry name" value="ZINC FINGER CCCH DOMAIN-CONTAINING PROTEIN 44-RELATED"/>
    <property type="match status" value="1"/>
</dbReference>
<dbReference type="SMART" id="SM00249">
    <property type="entry name" value="PHD"/>
    <property type="match status" value="1"/>
</dbReference>
<dbReference type="Pfam" id="PF03126">
    <property type="entry name" value="Plus-3"/>
    <property type="match status" value="1"/>
</dbReference>
<dbReference type="EMBL" id="SDMP01000021">
    <property type="protein sequence ID" value="RYQ79936.1"/>
    <property type="molecule type" value="Genomic_DNA"/>
</dbReference>
<dbReference type="SUPFAM" id="SSF47592">
    <property type="entry name" value="SWIB/MDM2 domain"/>
    <property type="match status" value="1"/>
</dbReference>
<evidence type="ECO:0000256" key="4">
    <source>
        <dbReference type="ARBA" id="ARBA00023125"/>
    </source>
</evidence>
<feature type="compositionally biased region" description="Low complexity" evidence="6">
    <location>
        <begin position="76"/>
        <end position="90"/>
    </location>
</feature>
<evidence type="ECO:0000256" key="6">
    <source>
        <dbReference type="SAM" id="MobiDB-lite"/>
    </source>
</evidence>
<dbReference type="FunFam" id="3.30.40.10:FF:000303">
    <property type="entry name" value="Zinc finger CCCH domain-containing protein 19"/>
    <property type="match status" value="1"/>
</dbReference>
<dbReference type="Proteomes" id="UP000289738">
    <property type="component" value="Unassembled WGS sequence"/>
</dbReference>
<feature type="compositionally biased region" description="Basic and acidic residues" evidence="6">
    <location>
        <begin position="1233"/>
        <end position="1243"/>
    </location>
</feature>
<dbReference type="Pfam" id="PF02201">
    <property type="entry name" value="SWIB"/>
    <property type="match status" value="1"/>
</dbReference>
<evidence type="ECO:0000259" key="10">
    <source>
        <dbReference type="PROSITE" id="PS51360"/>
    </source>
</evidence>
<dbReference type="InterPro" id="IPR013083">
    <property type="entry name" value="Znf_RING/FYVE/PHD"/>
</dbReference>
<dbReference type="Gene3D" id="1.10.245.10">
    <property type="entry name" value="SWIB/MDM2 domain"/>
    <property type="match status" value="1"/>
</dbReference>
<feature type="domain" description="PHD-type" evidence="7">
    <location>
        <begin position="101"/>
        <end position="167"/>
    </location>
</feature>
<dbReference type="InterPro" id="IPR036855">
    <property type="entry name" value="Znf_CCCH_sf"/>
</dbReference>
<feature type="region of interest" description="Disordered" evidence="6">
    <location>
        <begin position="1315"/>
        <end position="1353"/>
    </location>
</feature>
<dbReference type="InterPro" id="IPR036885">
    <property type="entry name" value="SWIB_MDM2_dom_sf"/>
</dbReference>
<evidence type="ECO:0000313" key="12">
    <source>
        <dbReference type="EMBL" id="RYQ79936.1"/>
    </source>
</evidence>
<dbReference type="Gene3D" id="3.90.70.200">
    <property type="entry name" value="Plus-3 domain"/>
    <property type="match status" value="1"/>
</dbReference>
<dbReference type="InterPro" id="IPR019787">
    <property type="entry name" value="Znf_PHD-finger"/>
</dbReference>
<dbReference type="PROSITE" id="PS50103">
    <property type="entry name" value="ZF_C3H1"/>
    <property type="match status" value="1"/>
</dbReference>
<dbReference type="CDD" id="cd10567">
    <property type="entry name" value="SWIB-MDM2_like"/>
    <property type="match status" value="1"/>
</dbReference>
<feature type="domain" description="Plus3" evidence="10">
    <location>
        <begin position="461"/>
        <end position="594"/>
    </location>
</feature>
<dbReference type="InterPro" id="IPR035445">
    <property type="entry name" value="GYF-like_dom_sf"/>
</dbReference>
<dbReference type="GO" id="GO:0003677">
    <property type="term" value="F:DNA binding"/>
    <property type="evidence" value="ECO:0007669"/>
    <property type="project" value="UniProtKB-KW"/>
</dbReference>
<dbReference type="InterPro" id="IPR000571">
    <property type="entry name" value="Znf_CCCH"/>
</dbReference>
<dbReference type="PROSITE" id="PS51360">
    <property type="entry name" value="PLUS3"/>
    <property type="match status" value="1"/>
</dbReference>
<dbReference type="SUPFAM" id="SSF159042">
    <property type="entry name" value="Plus3-like"/>
    <property type="match status" value="1"/>
</dbReference>
<feature type="compositionally biased region" description="Low complexity" evidence="6">
    <location>
        <begin position="1317"/>
        <end position="1328"/>
    </location>
</feature>
<feature type="compositionally biased region" description="Polar residues" evidence="6">
    <location>
        <begin position="1"/>
        <end position="11"/>
    </location>
</feature>
<dbReference type="Gene3D" id="3.30.40.10">
    <property type="entry name" value="Zinc/RING finger domain, C3HC4 (zinc finger)"/>
    <property type="match status" value="1"/>
</dbReference>
<dbReference type="PROSITE" id="PS50016">
    <property type="entry name" value="ZF_PHD_2"/>
    <property type="match status" value="1"/>
</dbReference>
<feature type="compositionally biased region" description="Basic and acidic residues" evidence="6">
    <location>
        <begin position="924"/>
        <end position="934"/>
    </location>
</feature>
<dbReference type="InterPro" id="IPR003121">
    <property type="entry name" value="SWIB_MDM2_domain"/>
</dbReference>
<accession>A0A444WR77</accession>
<feature type="compositionally biased region" description="Basic and acidic residues" evidence="6">
    <location>
        <begin position="851"/>
        <end position="860"/>
    </location>
</feature>
<keyword evidence="3 5" id="KW-0862">Zinc</keyword>
<keyword evidence="13" id="KW-1185">Reference proteome</keyword>
<dbReference type="CDD" id="cd15568">
    <property type="entry name" value="PHD5_NSD"/>
    <property type="match status" value="1"/>
</dbReference>
<evidence type="ECO:0000256" key="3">
    <source>
        <dbReference type="ARBA" id="ARBA00022833"/>
    </source>
</evidence>
<dbReference type="PROSITE" id="PS01359">
    <property type="entry name" value="ZF_PHD_1"/>
    <property type="match status" value="1"/>
</dbReference>
<evidence type="ECO:0000259" key="11">
    <source>
        <dbReference type="PROSITE" id="PS51925"/>
    </source>
</evidence>
<evidence type="ECO:0000256" key="1">
    <source>
        <dbReference type="ARBA" id="ARBA00022723"/>
    </source>
</evidence>
<dbReference type="InterPro" id="IPR011011">
    <property type="entry name" value="Znf_FYVE_PHD"/>
</dbReference>